<dbReference type="PANTHER" id="PTHR46825">
    <property type="entry name" value="D-ALANYL-D-ALANINE-CARBOXYPEPTIDASE/ENDOPEPTIDASE AMPH"/>
    <property type="match status" value="1"/>
</dbReference>
<comment type="caution">
    <text evidence="4">The sequence shown here is derived from an EMBL/GenBank/DDBJ whole genome shotgun (WGS) entry which is preliminary data.</text>
</comment>
<dbReference type="SUPFAM" id="SSF56601">
    <property type="entry name" value="beta-lactamase/transpeptidase-like"/>
    <property type="match status" value="1"/>
</dbReference>
<gene>
    <name evidence="4" type="ORF">RQP53_18665</name>
</gene>
<keyword evidence="2" id="KW-0732">Signal</keyword>
<accession>A0ABU3PFG5</accession>
<reference evidence="4" key="1">
    <citation type="submission" date="2023-09" db="EMBL/GenBank/DDBJ databases">
        <title>Paucibacter sp. APW11 Genome sequencing and assembly.</title>
        <authorList>
            <person name="Kim I."/>
        </authorList>
    </citation>
    <scope>NUCLEOTIDE SEQUENCE</scope>
    <source>
        <strain evidence="4">APW11</strain>
    </source>
</reference>
<feature type="signal peptide" evidence="2">
    <location>
        <begin position="1"/>
        <end position="24"/>
    </location>
</feature>
<feature type="chain" id="PRO_5046315169" evidence="2">
    <location>
        <begin position="25"/>
        <end position="634"/>
    </location>
</feature>
<dbReference type="PANTHER" id="PTHR46825:SF9">
    <property type="entry name" value="BETA-LACTAMASE-RELATED DOMAIN-CONTAINING PROTEIN"/>
    <property type="match status" value="1"/>
</dbReference>
<dbReference type="RefSeq" id="WP_315652186.1">
    <property type="nucleotide sequence ID" value="NZ_JAVXZY010000008.1"/>
</dbReference>
<dbReference type="InterPro" id="IPR012338">
    <property type="entry name" value="Beta-lactam/transpept-like"/>
</dbReference>
<dbReference type="InterPro" id="IPR001466">
    <property type="entry name" value="Beta-lactam-related"/>
</dbReference>
<dbReference type="EC" id="3.1.1.103" evidence="4"/>
<organism evidence="4 5">
    <name type="scientific">Roseateles aquae</name>
    <dbReference type="NCBI Taxonomy" id="3077235"/>
    <lineage>
        <taxon>Bacteria</taxon>
        <taxon>Pseudomonadati</taxon>
        <taxon>Pseudomonadota</taxon>
        <taxon>Betaproteobacteria</taxon>
        <taxon>Burkholderiales</taxon>
        <taxon>Sphaerotilaceae</taxon>
        <taxon>Roseateles</taxon>
    </lineage>
</organism>
<keyword evidence="1" id="KW-1133">Transmembrane helix</keyword>
<keyword evidence="4" id="KW-0378">Hydrolase</keyword>
<feature type="transmembrane region" description="Helical" evidence="1">
    <location>
        <begin position="536"/>
        <end position="556"/>
    </location>
</feature>
<feature type="domain" description="Beta-lactamase-related" evidence="3">
    <location>
        <begin position="45"/>
        <end position="354"/>
    </location>
</feature>
<proteinExistence type="predicted"/>
<evidence type="ECO:0000313" key="5">
    <source>
        <dbReference type="Proteomes" id="UP001246372"/>
    </source>
</evidence>
<dbReference type="InterPro" id="IPR050491">
    <property type="entry name" value="AmpC-like"/>
</dbReference>
<name>A0ABU3PFG5_9BURK</name>
<feature type="transmembrane region" description="Helical" evidence="1">
    <location>
        <begin position="568"/>
        <end position="591"/>
    </location>
</feature>
<evidence type="ECO:0000313" key="4">
    <source>
        <dbReference type="EMBL" id="MDT9001309.1"/>
    </source>
</evidence>
<keyword evidence="5" id="KW-1185">Reference proteome</keyword>
<evidence type="ECO:0000259" key="3">
    <source>
        <dbReference type="Pfam" id="PF00144"/>
    </source>
</evidence>
<protein>
    <submittedName>
        <fullName evidence="4">Serine hydrolase domain-containing protein</fullName>
        <ecNumber evidence="4">3.1.1.103</ecNumber>
    </submittedName>
</protein>
<evidence type="ECO:0000256" key="2">
    <source>
        <dbReference type="SAM" id="SignalP"/>
    </source>
</evidence>
<sequence length="634" mass="69145">MGVLQAARRALTVAGLSVSVLARAAAPQLNSADLSAFLDGHLPVEMARANVAGVGIAVVKDGKLLLARGYGLADREARRPVLPDETLFRIGSVSKLYVWMAVMQLQEQGRLDLDADVQRYLDFSLRSPELGAISLRQLMTHRAGFEETIAALWATPGEDMSLRNYLRDHQPARLFKPGAVPAYSNYGATLAAYIVERVSGEPFERYVKAHLLQPLGLAHTSFAQPLPAALKAGMSAGYELGSGKAQAFELIRVAPAGAASATVNDMARFMLAQLGGGQLDGQRVLKAETMRAMLSPQLRHHPAGPALGLGFYEEDGFGPQVIGHGGDTQWFHSGLYLLPEKGVGVFISQNSRGKRNLRGELMKRLVERYFPPASAQAEQAKPDPSIAGIYQSSRRIDSGPLRMGYWFGQTRVSIDEQGRLSSSAQRGIAEQPVFYRLVGEGVWQAEDEGLTPSVSRRLFFRKDPVSGRWEMSGRSGVQIEQQVGGAEDGRWLASALGASLGLALLTLLAWPMAVLARRHYRRPEPMPLQQHARKSARWAALLMLVPWLTLGAFGLASQGDLAYLGGSLFGAAVRLSQLLGWLSVPALFLAGRGLWLHWRCQDAWWWARLHGLLLLLAALLNLLLAWRGQLMLGS</sequence>
<feature type="transmembrane region" description="Helical" evidence="1">
    <location>
        <begin position="491"/>
        <end position="515"/>
    </location>
</feature>
<evidence type="ECO:0000256" key="1">
    <source>
        <dbReference type="SAM" id="Phobius"/>
    </source>
</evidence>
<dbReference type="Gene3D" id="3.40.710.10">
    <property type="entry name" value="DD-peptidase/beta-lactamase superfamily"/>
    <property type="match status" value="1"/>
</dbReference>
<feature type="transmembrane region" description="Helical" evidence="1">
    <location>
        <begin position="603"/>
        <end position="626"/>
    </location>
</feature>
<keyword evidence="1" id="KW-0472">Membrane</keyword>
<dbReference type="Pfam" id="PF00144">
    <property type="entry name" value="Beta-lactamase"/>
    <property type="match status" value="1"/>
</dbReference>
<dbReference type="GO" id="GO:0016787">
    <property type="term" value="F:hydrolase activity"/>
    <property type="evidence" value="ECO:0007669"/>
    <property type="project" value="UniProtKB-KW"/>
</dbReference>
<dbReference type="Proteomes" id="UP001246372">
    <property type="component" value="Unassembled WGS sequence"/>
</dbReference>
<keyword evidence="1" id="KW-0812">Transmembrane</keyword>
<dbReference type="EMBL" id="JAVXZY010000008">
    <property type="protein sequence ID" value="MDT9001309.1"/>
    <property type="molecule type" value="Genomic_DNA"/>
</dbReference>